<keyword evidence="2" id="KW-0067">ATP-binding</keyword>
<evidence type="ECO:0000313" key="3">
    <source>
        <dbReference type="EMBL" id="CAK0870525.1"/>
    </source>
</evidence>
<sequence>MTVQEVVSSEGRLVDLSCGMVGPVFPAAEVKLRSVPDMGSFVTNNPPAGELLLSGHNVSQLGYYKMKEKTDEDYPIHLNGQRWLHSGDISCLMGMVRSRSLALKKT</sequence>
<gene>
    <name evidence="3" type="ORF">PCOR1329_LOCUS56608</name>
</gene>
<dbReference type="Proteomes" id="UP001189429">
    <property type="component" value="Unassembled WGS sequence"/>
</dbReference>
<dbReference type="PANTHER" id="PTHR43272">
    <property type="entry name" value="LONG-CHAIN-FATTY-ACID--COA LIGASE"/>
    <property type="match status" value="1"/>
</dbReference>
<dbReference type="SUPFAM" id="SSF56801">
    <property type="entry name" value="Acetyl-CoA synthetase-like"/>
    <property type="match status" value="1"/>
</dbReference>
<comment type="caution">
    <text evidence="3">The sequence shown here is derived from an EMBL/GenBank/DDBJ whole genome shotgun (WGS) entry which is preliminary data.</text>
</comment>
<name>A0ABN9VBU0_9DINO</name>
<protein>
    <recommendedName>
        <fullName evidence="5">AMP-dependent synthetase/ligase domain-containing protein</fullName>
    </recommendedName>
</protein>
<evidence type="ECO:0000256" key="1">
    <source>
        <dbReference type="ARBA" id="ARBA00022741"/>
    </source>
</evidence>
<keyword evidence="4" id="KW-1185">Reference proteome</keyword>
<evidence type="ECO:0008006" key="5">
    <source>
        <dbReference type="Google" id="ProtNLM"/>
    </source>
</evidence>
<organism evidence="3 4">
    <name type="scientific">Prorocentrum cordatum</name>
    <dbReference type="NCBI Taxonomy" id="2364126"/>
    <lineage>
        <taxon>Eukaryota</taxon>
        <taxon>Sar</taxon>
        <taxon>Alveolata</taxon>
        <taxon>Dinophyceae</taxon>
        <taxon>Prorocentrales</taxon>
        <taxon>Prorocentraceae</taxon>
        <taxon>Prorocentrum</taxon>
    </lineage>
</organism>
<dbReference type="InterPro" id="IPR042099">
    <property type="entry name" value="ANL_N_sf"/>
</dbReference>
<keyword evidence="1" id="KW-0547">Nucleotide-binding</keyword>
<evidence type="ECO:0000313" key="4">
    <source>
        <dbReference type="Proteomes" id="UP001189429"/>
    </source>
</evidence>
<proteinExistence type="predicted"/>
<dbReference type="EMBL" id="CAUYUJ010016971">
    <property type="protein sequence ID" value="CAK0870525.1"/>
    <property type="molecule type" value="Genomic_DNA"/>
</dbReference>
<evidence type="ECO:0000256" key="2">
    <source>
        <dbReference type="ARBA" id="ARBA00022840"/>
    </source>
</evidence>
<reference evidence="3" key="1">
    <citation type="submission" date="2023-10" db="EMBL/GenBank/DDBJ databases">
        <authorList>
            <person name="Chen Y."/>
            <person name="Shah S."/>
            <person name="Dougan E. K."/>
            <person name="Thang M."/>
            <person name="Chan C."/>
        </authorList>
    </citation>
    <scope>NUCLEOTIDE SEQUENCE [LARGE SCALE GENOMIC DNA]</scope>
</reference>
<dbReference type="PANTHER" id="PTHR43272:SF33">
    <property type="entry name" value="AMP-BINDING DOMAIN-CONTAINING PROTEIN-RELATED"/>
    <property type="match status" value="1"/>
</dbReference>
<dbReference type="Gene3D" id="3.40.50.12780">
    <property type="entry name" value="N-terminal domain of ligase-like"/>
    <property type="match status" value="1"/>
</dbReference>
<accession>A0ABN9VBU0</accession>